<keyword evidence="1" id="KW-0472">Membrane</keyword>
<dbReference type="EMBL" id="JAEAOA010001671">
    <property type="protein sequence ID" value="KAK3601528.1"/>
    <property type="molecule type" value="Genomic_DNA"/>
</dbReference>
<reference evidence="2" key="1">
    <citation type="journal article" date="2021" name="Genome Biol. Evol.">
        <title>A High-Quality Reference Genome for a Parasitic Bivalve with Doubly Uniparental Inheritance (Bivalvia: Unionida).</title>
        <authorList>
            <person name="Smith C.H."/>
        </authorList>
    </citation>
    <scope>NUCLEOTIDE SEQUENCE</scope>
    <source>
        <strain evidence="2">CHS0354</strain>
    </source>
</reference>
<evidence type="ECO:0000313" key="3">
    <source>
        <dbReference type="Proteomes" id="UP001195483"/>
    </source>
</evidence>
<organism evidence="2 3">
    <name type="scientific">Potamilus streckersoni</name>
    <dbReference type="NCBI Taxonomy" id="2493646"/>
    <lineage>
        <taxon>Eukaryota</taxon>
        <taxon>Metazoa</taxon>
        <taxon>Spiralia</taxon>
        <taxon>Lophotrochozoa</taxon>
        <taxon>Mollusca</taxon>
        <taxon>Bivalvia</taxon>
        <taxon>Autobranchia</taxon>
        <taxon>Heteroconchia</taxon>
        <taxon>Palaeoheterodonta</taxon>
        <taxon>Unionida</taxon>
        <taxon>Unionoidea</taxon>
        <taxon>Unionidae</taxon>
        <taxon>Ambleminae</taxon>
        <taxon>Lampsilini</taxon>
        <taxon>Potamilus</taxon>
    </lineage>
</organism>
<name>A0AAE0W496_9BIVA</name>
<accession>A0AAE0W496</accession>
<evidence type="ECO:0000313" key="2">
    <source>
        <dbReference type="EMBL" id="KAK3601528.1"/>
    </source>
</evidence>
<dbReference type="Proteomes" id="UP001195483">
    <property type="component" value="Unassembled WGS sequence"/>
</dbReference>
<proteinExistence type="predicted"/>
<dbReference type="AlphaFoldDB" id="A0AAE0W496"/>
<protein>
    <submittedName>
        <fullName evidence="2">Uncharacterized protein</fullName>
    </submittedName>
</protein>
<evidence type="ECO:0000256" key="1">
    <source>
        <dbReference type="SAM" id="Phobius"/>
    </source>
</evidence>
<gene>
    <name evidence="2" type="ORF">CHS0354_027670</name>
</gene>
<keyword evidence="1" id="KW-0812">Transmembrane</keyword>
<keyword evidence="3" id="KW-1185">Reference proteome</keyword>
<sequence length="111" mass="12864">MSRQNKIIKCEVVEQQNILKQASFIGINDAVADQEKHRRLSEGTKCNKTSIVQWKAIKRTPTTVTGKVTSKETRIGRMYIGKTLGIIYAYWTITLRFWRRAQLTISPPRRL</sequence>
<feature type="transmembrane region" description="Helical" evidence="1">
    <location>
        <begin position="79"/>
        <end position="98"/>
    </location>
</feature>
<comment type="caution">
    <text evidence="2">The sequence shown here is derived from an EMBL/GenBank/DDBJ whole genome shotgun (WGS) entry which is preliminary data.</text>
</comment>
<keyword evidence="1" id="KW-1133">Transmembrane helix</keyword>
<reference evidence="2" key="3">
    <citation type="submission" date="2023-05" db="EMBL/GenBank/DDBJ databases">
        <authorList>
            <person name="Smith C.H."/>
        </authorList>
    </citation>
    <scope>NUCLEOTIDE SEQUENCE</scope>
    <source>
        <strain evidence="2">CHS0354</strain>
        <tissue evidence="2">Mantle</tissue>
    </source>
</reference>
<reference evidence="2" key="2">
    <citation type="journal article" date="2021" name="Genome Biol. Evol.">
        <title>Developing a high-quality reference genome for a parasitic bivalve with doubly uniparental inheritance (Bivalvia: Unionida).</title>
        <authorList>
            <person name="Smith C.H."/>
        </authorList>
    </citation>
    <scope>NUCLEOTIDE SEQUENCE</scope>
    <source>
        <strain evidence="2">CHS0354</strain>
        <tissue evidence="2">Mantle</tissue>
    </source>
</reference>